<dbReference type="Proteomes" id="UP000799771">
    <property type="component" value="Unassembled WGS sequence"/>
</dbReference>
<dbReference type="GeneID" id="54406150"/>
<dbReference type="Gene3D" id="3.40.50.300">
    <property type="entry name" value="P-loop containing nucleotide triphosphate hydrolases"/>
    <property type="match status" value="1"/>
</dbReference>
<feature type="domain" description="AAA+ ATPase" evidence="7">
    <location>
        <begin position="845"/>
        <end position="980"/>
    </location>
</feature>
<keyword evidence="9" id="KW-1185">Reference proteome</keyword>
<feature type="compositionally biased region" description="Low complexity" evidence="6">
    <location>
        <begin position="1067"/>
        <end position="1083"/>
    </location>
</feature>
<sequence>MYTIRPALRACTGRAPARLIRGRRYPSPPRLRTLHTTRALGQAAGPLPPPDENDVNNPTNDAPVTTDDPELLAQKLQRSRESSRRYSAALRRQQRGKKAQGLPPVHVPDWFLKRRVIRLEDVPTETQQRARPQALSVVVTHDGSGECASCSIPASKDLDAAQTLSRLVRGLWGRRLDDAEKRKVEKYLEERIALAQNAQPTKPSEGNEESDVNAEVEEAGKLLERMLMKREAAKTRQSRTPKHISALVLAEIRATVAASLATLRPSMGDSFPSTKTNLILHSPVAEHETLVDECVQDVALELGSDVIILRAQDLAQLAGDYLGEGPEPSPRSIRSLGYETYRLSSELSNAFDEAGADDLAEDDFEANQPQPMDQPEKPRMPFMHILALSPAMKALTQSLKGMQMPASGQFEATASAVSDEPGRSQSQSEIQLEDLKLATLLEALVDSNELKQSRGLVGNGSVILPPSESSQAQTQTQTKDPSFFDYSVNSEGAELELDSTLPTLAKPGISMAVNIGSSPSAPQVPEKSKIIYVKDYKELNATHYGGRIIQKLEELVRKRRSLGESIMIIGSTCSRELTPELSAGGVHGLQSDDESGFFRTIVMASESNDKLDDLRMVSKGDMSSDLSTAEKSKFQNINLLHIQDMLRCLDPVVAANIADVERSPQLFRPFASIFPKRYRYHVFTYDEVHRIALTALGLHITNPGVTTDGSAASLSWAHVALAMGLLKASDVAKYVYFDKLRESPERGRQRSASQGQEPELEANVKAKKRDGEVNAERQRNLQRIAYSANKHEKRLMPGIADPDQIKTTFEQVHVPKETVDSIRTITSLSLLRPDAFNYGILATEKISGALLYGPPGTGKTMLAKAVAKESGSTVLEVSGSQIMDKYVGEGEKNVAAVFSLARKLSPCIVFLDEADAIFASRDAMRERSSHRDILNQFLKEWDGLNDLSVFVMVATNRPFDLDDAVIRRLPRRLLVDLPMQADRKEILRIHLRGEQLDAAVDLDDMAKRTPFYSGSDLKNVAVSAALACVKEENEHAARAVRDAEIEAETNSVDAPETEAADTHHTEPPSSSSSTNTSAQAQTTPLLVRGQTYTFPAKRTLHTRHFDAALQEISASISEDMSSLGAIKKFDEQYGDKRGRKKSKGFGFGAGGERDERSARVRV</sequence>
<dbReference type="InterPro" id="IPR003960">
    <property type="entry name" value="ATPase_AAA_CS"/>
</dbReference>
<dbReference type="SUPFAM" id="SSF52540">
    <property type="entry name" value="P-loop containing nucleoside triphosphate hydrolases"/>
    <property type="match status" value="1"/>
</dbReference>
<evidence type="ECO:0000313" key="8">
    <source>
        <dbReference type="EMBL" id="KAF2130868.1"/>
    </source>
</evidence>
<organism evidence="8 9">
    <name type="scientific">Dothidotthia symphoricarpi CBS 119687</name>
    <dbReference type="NCBI Taxonomy" id="1392245"/>
    <lineage>
        <taxon>Eukaryota</taxon>
        <taxon>Fungi</taxon>
        <taxon>Dikarya</taxon>
        <taxon>Ascomycota</taxon>
        <taxon>Pezizomycotina</taxon>
        <taxon>Dothideomycetes</taxon>
        <taxon>Pleosporomycetidae</taxon>
        <taxon>Pleosporales</taxon>
        <taxon>Dothidotthiaceae</taxon>
        <taxon>Dothidotthia</taxon>
    </lineage>
</organism>
<dbReference type="EMBL" id="ML977503">
    <property type="protein sequence ID" value="KAF2130868.1"/>
    <property type="molecule type" value="Genomic_DNA"/>
</dbReference>
<dbReference type="PROSITE" id="PS00674">
    <property type="entry name" value="AAA"/>
    <property type="match status" value="1"/>
</dbReference>
<dbReference type="GO" id="GO:0016887">
    <property type="term" value="F:ATP hydrolysis activity"/>
    <property type="evidence" value="ECO:0007669"/>
    <property type="project" value="InterPro"/>
</dbReference>
<dbReference type="InterPro" id="IPR041569">
    <property type="entry name" value="AAA_lid_3"/>
</dbReference>
<dbReference type="InterPro" id="IPR027417">
    <property type="entry name" value="P-loop_NTPase"/>
</dbReference>
<dbReference type="InterPro" id="IPR003593">
    <property type="entry name" value="AAA+_ATPase"/>
</dbReference>
<dbReference type="InterPro" id="IPR056027">
    <property type="entry name" value="DUF7608"/>
</dbReference>
<reference evidence="8" key="1">
    <citation type="journal article" date="2020" name="Stud. Mycol.">
        <title>101 Dothideomycetes genomes: a test case for predicting lifestyles and emergence of pathogens.</title>
        <authorList>
            <person name="Haridas S."/>
            <person name="Albert R."/>
            <person name="Binder M."/>
            <person name="Bloem J."/>
            <person name="Labutti K."/>
            <person name="Salamov A."/>
            <person name="Andreopoulos B."/>
            <person name="Baker S."/>
            <person name="Barry K."/>
            <person name="Bills G."/>
            <person name="Bluhm B."/>
            <person name="Cannon C."/>
            <person name="Castanera R."/>
            <person name="Culley D."/>
            <person name="Daum C."/>
            <person name="Ezra D."/>
            <person name="Gonzalez J."/>
            <person name="Henrissat B."/>
            <person name="Kuo A."/>
            <person name="Liang C."/>
            <person name="Lipzen A."/>
            <person name="Lutzoni F."/>
            <person name="Magnuson J."/>
            <person name="Mondo S."/>
            <person name="Nolan M."/>
            <person name="Ohm R."/>
            <person name="Pangilinan J."/>
            <person name="Park H.-J."/>
            <person name="Ramirez L."/>
            <person name="Alfaro M."/>
            <person name="Sun H."/>
            <person name="Tritt A."/>
            <person name="Yoshinaga Y."/>
            <person name="Zwiers L.-H."/>
            <person name="Turgeon B."/>
            <person name="Goodwin S."/>
            <person name="Spatafora J."/>
            <person name="Crous P."/>
            <person name="Grigoriev I."/>
        </authorList>
    </citation>
    <scope>NUCLEOTIDE SEQUENCE</scope>
    <source>
        <strain evidence="8">CBS 119687</strain>
    </source>
</reference>
<evidence type="ECO:0000256" key="2">
    <source>
        <dbReference type="ARBA" id="ARBA00022741"/>
    </source>
</evidence>
<dbReference type="Pfam" id="PF24581">
    <property type="entry name" value="DUF7608"/>
    <property type="match status" value="1"/>
</dbReference>
<keyword evidence="3" id="KW-1000">Mitochondrion outer membrane</keyword>
<feature type="region of interest" description="Disordered" evidence="6">
    <location>
        <begin position="41"/>
        <end position="103"/>
    </location>
</feature>
<dbReference type="PANTHER" id="PTHR45644:SF56">
    <property type="entry name" value="AAA ATPASE, PUTATIVE (AFU_ORTHOLOGUE AFUA_2G12920)-RELATED"/>
    <property type="match status" value="1"/>
</dbReference>
<accession>A0A6A6AIF9</accession>
<keyword evidence="4" id="KW-0067">ATP-binding</keyword>
<evidence type="ECO:0000256" key="3">
    <source>
        <dbReference type="ARBA" id="ARBA00022787"/>
    </source>
</evidence>
<protein>
    <submittedName>
        <fullName evidence="8">AAA-domain-containing protein</fullName>
    </submittedName>
</protein>
<evidence type="ECO:0000256" key="4">
    <source>
        <dbReference type="ARBA" id="ARBA00022840"/>
    </source>
</evidence>
<gene>
    <name evidence="8" type="ORF">P153DRAFT_336831</name>
</gene>
<dbReference type="Pfam" id="PF17862">
    <property type="entry name" value="AAA_lid_3"/>
    <property type="match status" value="1"/>
</dbReference>
<keyword evidence="3" id="KW-0472">Membrane</keyword>
<feature type="region of interest" description="Disordered" evidence="6">
    <location>
        <begin position="1130"/>
        <end position="1162"/>
    </location>
</feature>
<comment type="subcellular location">
    <subcellularLocation>
        <location evidence="1">Mitochondrion outer membrane</location>
        <topology evidence="1">Single-pass membrane protein</topology>
    </subcellularLocation>
</comment>
<dbReference type="Gene3D" id="1.10.8.60">
    <property type="match status" value="1"/>
</dbReference>
<dbReference type="RefSeq" id="XP_033525255.1">
    <property type="nucleotide sequence ID" value="XM_033665718.1"/>
</dbReference>
<dbReference type="AlphaFoldDB" id="A0A6A6AIF9"/>
<dbReference type="GO" id="GO:0005741">
    <property type="term" value="C:mitochondrial outer membrane"/>
    <property type="evidence" value="ECO:0007669"/>
    <property type="project" value="UniProtKB-SubCell"/>
</dbReference>
<evidence type="ECO:0000259" key="7">
    <source>
        <dbReference type="SMART" id="SM00382"/>
    </source>
</evidence>
<dbReference type="Pfam" id="PF00004">
    <property type="entry name" value="AAA"/>
    <property type="match status" value="1"/>
</dbReference>
<feature type="region of interest" description="Disordered" evidence="6">
    <location>
        <begin position="1038"/>
        <end position="1086"/>
    </location>
</feature>
<dbReference type="OrthoDB" id="39734at2759"/>
<dbReference type="SMART" id="SM00382">
    <property type="entry name" value="AAA"/>
    <property type="match status" value="1"/>
</dbReference>
<evidence type="ECO:0000313" key="9">
    <source>
        <dbReference type="Proteomes" id="UP000799771"/>
    </source>
</evidence>
<feature type="compositionally biased region" description="Basic and acidic residues" evidence="6">
    <location>
        <begin position="1151"/>
        <end position="1162"/>
    </location>
</feature>
<keyword evidence="5" id="KW-0496">Mitochondrion</keyword>
<dbReference type="PANTHER" id="PTHR45644">
    <property type="entry name" value="AAA ATPASE, PUTATIVE (AFU_ORTHOLOGUE AFUA_2G12920)-RELATED-RELATED"/>
    <property type="match status" value="1"/>
</dbReference>
<dbReference type="GO" id="GO:0005524">
    <property type="term" value="F:ATP binding"/>
    <property type="evidence" value="ECO:0007669"/>
    <property type="project" value="UniProtKB-KW"/>
</dbReference>
<feature type="region of interest" description="Disordered" evidence="6">
    <location>
        <begin position="745"/>
        <end position="774"/>
    </location>
</feature>
<dbReference type="InterPro" id="IPR051701">
    <property type="entry name" value="Mito_OM_Translocase_MSP1"/>
</dbReference>
<evidence type="ECO:0000256" key="5">
    <source>
        <dbReference type="ARBA" id="ARBA00023128"/>
    </source>
</evidence>
<keyword evidence="2" id="KW-0547">Nucleotide-binding</keyword>
<name>A0A6A6AIF9_9PLEO</name>
<proteinExistence type="predicted"/>
<evidence type="ECO:0000256" key="1">
    <source>
        <dbReference type="ARBA" id="ARBA00004572"/>
    </source>
</evidence>
<dbReference type="InterPro" id="IPR003959">
    <property type="entry name" value="ATPase_AAA_core"/>
</dbReference>
<evidence type="ECO:0000256" key="6">
    <source>
        <dbReference type="SAM" id="MobiDB-lite"/>
    </source>
</evidence>